<dbReference type="GO" id="GO:0001510">
    <property type="term" value="P:RNA methylation"/>
    <property type="evidence" value="ECO:0007669"/>
    <property type="project" value="InterPro"/>
</dbReference>
<proteinExistence type="inferred from homology"/>
<dbReference type="Pfam" id="PF22458">
    <property type="entry name" value="RsmF-B_ferredox"/>
    <property type="match status" value="1"/>
</dbReference>
<accession>A0A3D9YTB0</accession>
<evidence type="ECO:0000313" key="8">
    <source>
        <dbReference type="Proteomes" id="UP000256900"/>
    </source>
</evidence>
<keyword evidence="2 5" id="KW-0808">Transferase</keyword>
<dbReference type="Pfam" id="PF01189">
    <property type="entry name" value="Methyltr_RsmB-F"/>
    <property type="match status" value="1"/>
</dbReference>
<name>A0A3D9YTB0_9HYPH</name>
<feature type="domain" description="SAM-dependent MTase RsmB/NOP-type" evidence="6">
    <location>
        <begin position="145"/>
        <end position="430"/>
    </location>
</feature>
<keyword evidence="1 5" id="KW-0489">Methyltransferase</keyword>
<feature type="binding site" evidence="5">
    <location>
        <position position="308"/>
    </location>
    <ligand>
        <name>S-adenosyl-L-methionine</name>
        <dbReference type="ChEBI" id="CHEBI:59789"/>
    </ligand>
</feature>
<evidence type="ECO:0000313" key="7">
    <source>
        <dbReference type="EMBL" id="REF84122.1"/>
    </source>
</evidence>
<dbReference type="CDD" id="cd02440">
    <property type="entry name" value="AdoMet_MTases"/>
    <property type="match status" value="1"/>
</dbReference>
<dbReference type="OrthoDB" id="9810297at2"/>
<dbReference type="PRINTS" id="PR02008">
    <property type="entry name" value="RCMTFAMILY"/>
</dbReference>
<evidence type="ECO:0000256" key="2">
    <source>
        <dbReference type="ARBA" id="ARBA00022679"/>
    </source>
</evidence>
<dbReference type="InterPro" id="IPR054728">
    <property type="entry name" value="RsmB-like_ferredoxin"/>
</dbReference>
<evidence type="ECO:0000259" key="6">
    <source>
        <dbReference type="PROSITE" id="PS51686"/>
    </source>
</evidence>
<dbReference type="PANTHER" id="PTHR22807:SF53">
    <property type="entry name" value="RIBOSOMAL RNA SMALL SUBUNIT METHYLTRANSFERASE B-RELATED"/>
    <property type="match status" value="1"/>
</dbReference>
<dbReference type="InterPro" id="IPR029063">
    <property type="entry name" value="SAM-dependent_MTases_sf"/>
</dbReference>
<dbReference type="Gene3D" id="3.30.70.1170">
    <property type="entry name" value="Sun protein, domain 3"/>
    <property type="match status" value="1"/>
</dbReference>
<dbReference type="PROSITE" id="PS51686">
    <property type="entry name" value="SAM_MT_RSMB_NOP"/>
    <property type="match status" value="1"/>
</dbReference>
<evidence type="ECO:0000256" key="4">
    <source>
        <dbReference type="ARBA" id="ARBA00022884"/>
    </source>
</evidence>
<dbReference type="GO" id="GO:0008173">
    <property type="term" value="F:RNA methyltransferase activity"/>
    <property type="evidence" value="ECO:0007669"/>
    <property type="project" value="InterPro"/>
</dbReference>
<dbReference type="EMBL" id="QUMO01000005">
    <property type="protein sequence ID" value="REF84122.1"/>
    <property type="molecule type" value="Genomic_DNA"/>
</dbReference>
<evidence type="ECO:0000256" key="1">
    <source>
        <dbReference type="ARBA" id="ARBA00022603"/>
    </source>
</evidence>
<comment type="caution">
    <text evidence="5">Lacks conserved residue(s) required for the propagation of feature annotation.</text>
</comment>
<feature type="binding site" evidence="5">
    <location>
        <position position="262"/>
    </location>
    <ligand>
        <name>S-adenosyl-L-methionine</name>
        <dbReference type="ChEBI" id="CHEBI:59789"/>
    </ligand>
</feature>
<keyword evidence="3 5" id="KW-0949">S-adenosyl-L-methionine</keyword>
<keyword evidence="4 5" id="KW-0694">RNA-binding</keyword>
<reference evidence="7 8" key="1">
    <citation type="submission" date="2018-08" db="EMBL/GenBank/DDBJ databases">
        <title>Genomic Encyclopedia of Type Strains, Phase IV (KMG-IV): sequencing the most valuable type-strain genomes for metagenomic binning, comparative biology and taxonomic classification.</title>
        <authorList>
            <person name="Goeker M."/>
        </authorList>
    </citation>
    <scope>NUCLEOTIDE SEQUENCE [LARGE SCALE GENOMIC DNA]</scope>
    <source>
        <strain evidence="7 8">BW863</strain>
    </source>
</reference>
<comment type="similarity">
    <text evidence="5">Belongs to the class I-like SAM-binding methyltransferase superfamily. RsmB/NOP family.</text>
</comment>
<feature type="active site" description="Nucleophile" evidence="5">
    <location>
        <position position="361"/>
    </location>
</feature>
<keyword evidence="8" id="KW-1185">Reference proteome</keyword>
<gene>
    <name evidence="7" type="ORF">DES32_2967</name>
</gene>
<dbReference type="Gene3D" id="3.40.50.150">
    <property type="entry name" value="Vaccinia Virus protein VP39"/>
    <property type="match status" value="1"/>
</dbReference>
<dbReference type="InterPro" id="IPR001678">
    <property type="entry name" value="MeTrfase_RsmB-F_NOP2_dom"/>
</dbReference>
<organism evidence="7 8">
    <name type="scientific">Methylovirgula ligni</name>
    <dbReference type="NCBI Taxonomy" id="569860"/>
    <lineage>
        <taxon>Bacteria</taxon>
        <taxon>Pseudomonadati</taxon>
        <taxon>Pseudomonadota</taxon>
        <taxon>Alphaproteobacteria</taxon>
        <taxon>Hyphomicrobiales</taxon>
        <taxon>Beijerinckiaceae</taxon>
        <taxon>Methylovirgula</taxon>
    </lineage>
</organism>
<dbReference type="SUPFAM" id="SSF53335">
    <property type="entry name" value="S-adenosyl-L-methionine-dependent methyltransferases"/>
    <property type="match status" value="1"/>
</dbReference>
<dbReference type="InterPro" id="IPR049560">
    <property type="entry name" value="MeTrfase_RsmB-F_NOP2_cat"/>
</dbReference>
<comment type="caution">
    <text evidence="7">The sequence shown here is derived from an EMBL/GenBank/DDBJ whole genome shotgun (WGS) entry which is preliminary data.</text>
</comment>
<sequence length="430" mass="45576">MTPGARIAAAIEILADIETRHRPAADALKDWGLAHRFAGSKDRAALATLVFDALRCRASAAWIVGEETPRAIVLGSLREMRGLSADEIGALCTGEGHAPPPLSEVERARLTEGALDDAPDPVRGDYPEWLAPAFAAAFGESAVAEGRALAARAPLDLRVNTLKATREKAQKALAHLGAEPTPLSPLGLRVPLSEDGRSASLAGEPAYLKGLVEIQDEGSQLAALLAAPVPGEQVLDLCAGGGGKTLALAAAMDNRGQIYATDREARRLGPLYARLERATTRNVQVRNPRRGQNVLADLEGHCDLVLVDAPCTGTGTWRRNPDAKWRIRPGALEQRLKEQDEVLESAALYVKPGGRLIYITCSLLPAENEERIAAFLARYTDFSAIGAEALLAAAGLPELARFAGPHGTGLRLSPLTSGTDGFFIAGLRRA</sequence>
<dbReference type="PANTHER" id="PTHR22807">
    <property type="entry name" value="NOP2 YEAST -RELATED NOL1/NOP2/FMU SUN DOMAIN-CONTAINING"/>
    <property type="match status" value="1"/>
</dbReference>
<protein>
    <submittedName>
        <fullName evidence="7">16S rRNA (Cytosine967-C5)-methyltransferase</fullName>
    </submittedName>
</protein>
<dbReference type="Proteomes" id="UP000256900">
    <property type="component" value="Unassembled WGS sequence"/>
</dbReference>
<dbReference type="AlphaFoldDB" id="A0A3D9YTB0"/>
<dbReference type="GO" id="GO:0003723">
    <property type="term" value="F:RNA binding"/>
    <property type="evidence" value="ECO:0007669"/>
    <property type="project" value="UniProtKB-UniRule"/>
</dbReference>
<dbReference type="RefSeq" id="WP_115837486.1">
    <property type="nucleotide sequence ID" value="NZ_CP025086.1"/>
</dbReference>
<evidence type="ECO:0000256" key="5">
    <source>
        <dbReference type="PROSITE-ProRule" id="PRU01023"/>
    </source>
</evidence>
<dbReference type="InterPro" id="IPR023267">
    <property type="entry name" value="RCMT"/>
</dbReference>
<evidence type="ECO:0000256" key="3">
    <source>
        <dbReference type="ARBA" id="ARBA00022691"/>
    </source>
</evidence>